<dbReference type="EMBL" id="JANPWB010000016">
    <property type="protein sequence ID" value="KAJ1083652.1"/>
    <property type="molecule type" value="Genomic_DNA"/>
</dbReference>
<feature type="region of interest" description="Disordered" evidence="1">
    <location>
        <begin position="87"/>
        <end position="106"/>
    </location>
</feature>
<feature type="compositionally biased region" description="Basic and acidic residues" evidence="1">
    <location>
        <begin position="28"/>
        <end position="59"/>
    </location>
</feature>
<keyword evidence="3" id="KW-1185">Reference proteome</keyword>
<name>A0AAV7KWL9_PLEWA</name>
<reference evidence="2" key="1">
    <citation type="journal article" date="2022" name="bioRxiv">
        <title>Sequencing and chromosome-scale assembly of the giantPleurodeles waltlgenome.</title>
        <authorList>
            <person name="Brown T."/>
            <person name="Elewa A."/>
            <person name="Iarovenko S."/>
            <person name="Subramanian E."/>
            <person name="Araus A.J."/>
            <person name="Petzold A."/>
            <person name="Susuki M."/>
            <person name="Suzuki K.-i.T."/>
            <person name="Hayashi T."/>
            <person name="Toyoda A."/>
            <person name="Oliveira C."/>
            <person name="Osipova E."/>
            <person name="Leigh N.D."/>
            <person name="Simon A."/>
            <person name="Yun M.H."/>
        </authorList>
    </citation>
    <scope>NUCLEOTIDE SEQUENCE</scope>
    <source>
        <strain evidence="2">20211129_DDA</strain>
        <tissue evidence="2">Liver</tissue>
    </source>
</reference>
<sequence length="167" mass="18715">MPLTPPRRPQQRRNKKMLEAGCQRRQRREVFPDTRWDEQEATKCTDRPHSGKSSIREPWDWLKSKGEHMPLDDQDTEEGWTLAQNRHQPANKYRSGPSREQAVKEGPQVVAALVREGFPGSSTGAGALDASETQSMSGALPDNLPVTMQEVTPMISSEDSVVTISFS</sequence>
<protein>
    <submittedName>
        <fullName evidence="2">Uncharacterized protein</fullName>
    </submittedName>
</protein>
<gene>
    <name evidence="2" type="ORF">NDU88_003807</name>
</gene>
<dbReference type="Proteomes" id="UP001066276">
    <property type="component" value="Chromosome 12"/>
</dbReference>
<feature type="region of interest" description="Disordered" evidence="1">
    <location>
        <begin position="1"/>
        <end position="59"/>
    </location>
</feature>
<evidence type="ECO:0000313" key="3">
    <source>
        <dbReference type="Proteomes" id="UP001066276"/>
    </source>
</evidence>
<accession>A0AAV7KWL9</accession>
<organism evidence="2 3">
    <name type="scientific">Pleurodeles waltl</name>
    <name type="common">Iberian ribbed newt</name>
    <dbReference type="NCBI Taxonomy" id="8319"/>
    <lineage>
        <taxon>Eukaryota</taxon>
        <taxon>Metazoa</taxon>
        <taxon>Chordata</taxon>
        <taxon>Craniata</taxon>
        <taxon>Vertebrata</taxon>
        <taxon>Euteleostomi</taxon>
        <taxon>Amphibia</taxon>
        <taxon>Batrachia</taxon>
        <taxon>Caudata</taxon>
        <taxon>Salamandroidea</taxon>
        <taxon>Salamandridae</taxon>
        <taxon>Pleurodelinae</taxon>
        <taxon>Pleurodeles</taxon>
    </lineage>
</organism>
<feature type="region of interest" description="Disordered" evidence="1">
    <location>
        <begin position="118"/>
        <end position="144"/>
    </location>
</feature>
<comment type="caution">
    <text evidence="2">The sequence shown here is derived from an EMBL/GenBank/DDBJ whole genome shotgun (WGS) entry which is preliminary data.</text>
</comment>
<dbReference type="AlphaFoldDB" id="A0AAV7KWL9"/>
<evidence type="ECO:0000256" key="1">
    <source>
        <dbReference type="SAM" id="MobiDB-lite"/>
    </source>
</evidence>
<evidence type="ECO:0000313" key="2">
    <source>
        <dbReference type="EMBL" id="KAJ1083652.1"/>
    </source>
</evidence>
<proteinExistence type="predicted"/>